<dbReference type="GO" id="GO:0071555">
    <property type="term" value="P:cell wall organization"/>
    <property type="evidence" value="ECO:0007669"/>
    <property type="project" value="UniProtKB-KW"/>
</dbReference>
<dbReference type="EMBL" id="PGGW01000022">
    <property type="protein sequence ID" value="PJE98288.1"/>
    <property type="molecule type" value="Genomic_DNA"/>
</dbReference>
<dbReference type="InterPro" id="IPR018044">
    <property type="entry name" value="Peptidase_S11"/>
</dbReference>
<feature type="compositionally biased region" description="Basic and acidic residues" evidence="10">
    <location>
        <begin position="21"/>
        <end position="34"/>
    </location>
</feature>
<feature type="active site" evidence="7">
    <location>
        <position position="172"/>
    </location>
</feature>
<evidence type="ECO:0000256" key="8">
    <source>
        <dbReference type="PIRSR" id="PIRSR618044-2"/>
    </source>
</evidence>
<evidence type="ECO:0000313" key="12">
    <source>
        <dbReference type="EMBL" id="PJE98288.1"/>
    </source>
</evidence>
<feature type="domain" description="Peptidase S11 D-alanyl-D-alanine carboxypeptidase A N-terminal" evidence="11">
    <location>
        <begin position="77"/>
        <end position="315"/>
    </location>
</feature>
<keyword evidence="2" id="KW-0732">Signal</keyword>
<dbReference type="Gene3D" id="3.40.710.10">
    <property type="entry name" value="DD-peptidase/beta-lactamase superfamily"/>
    <property type="match status" value="1"/>
</dbReference>
<evidence type="ECO:0000256" key="4">
    <source>
        <dbReference type="ARBA" id="ARBA00022960"/>
    </source>
</evidence>
<keyword evidence="6" id="KW-0961">Cell wall biogenesis/degradation</keyword>
<accession>A0A2M8M273</accession>
<sequence length="349" mass="37060">MGGRRENGELSESGATPRTRRWSDGRDPRCAGPDDHDDTECPLILGTRGARRAGTVALTAGAVLVAGPLVVPAQAAAGPSGVAAKGAFLLDSGPNKALWGKSADTKRQMASTTKIMTAAVVLTTKGVDLNRKVTVKKAYRDYVAKNGASTADLKTGDKLTVRQLLYGMMLPSGCDAAYALADTYGSGSTTAARTKSFISKMNKKAADLGMKNTKFDSFDGISKAGKNQSTPRDLAKLARHAMANSTFKTVVKAPKTVQKATNGRTYTWYNTNTLLGSYKGVVGIKTGTGTKAGPCLVFAATRDKRTVVGVVLNSSKRYPDATKMLDWAFKQKKASKVTLRRLPQDAQRD</sequence>
<dbReference type="Proteomes" id="UP000230407">
    <property type="component" value="Unassembled WGS sequence"/>
</dbReference>
<evidence type="ECO:0000256" key="10">
    <source>
        <dbReference type="SAM" id="MobiDB-lite"/>
    </source>
</evidence>
<feature type="active site" description="Acyl-ester intermediate" evidence="7">
    <location>
        <position position="111"/>
    </location>
</feature>
<dbReference type="AlphaFoldDB" id="A0A2M8M273"/>
<dbReference type="GO" id="GO:0006508">
    <property type="term" value="P:proteolysis"/>
    <property type="evidence" value="ECO:0007669"/>
    <property type="project" value="InterPro"/>
</dbReference>
<evidence type="ECO:0000256" key="2">
    <source>
        <dbReference type="ARBA" id="ARBA00022729"/>
    </source>
</evidence>
<feature type="binding site" evidence="8">
    <location>
        <position position="285"/>
    </location>
    <ligand>
        <name>substrate</name>
    </ligand>
</feature>
<evidence type="ECO:0000313" key="13">
    <source>
        <dbReference type="Proteomes" id="UP000230407"/>
    </source>
</evidence>
<dbReference type="InterPro" id="IPR012338">
    <property type="entry name" value="Beta-lactam/transpept-like"/>
</dbReference>
<keyword evidence="12" id="KW-0645">Protease</keyword>
<keyword evidence="13" id="KW-1185">Reference proteome</keyword>
<feature type="active site" description="Proton acceptor" evidence="7">
    <location>
        <position position="114"/>
    </location>
</feature>
<organism evidence="12 13">
    <name type="scientific">Streptomyces carminius</name>
    <dbReference type="NCBI Taxonomy" id="2665496"/>
    <lineage>
        <taxon>Bacteria</taxon>
        <taxon>Bacillati</taxon>
        <taxon>Actinomycetota</taxon>
        <taxon>Actinomycetes</taxon>
        <taxon>Kitasatosporales</taxon>
        <taxon>Streptomycetaceae</taxon>
        <taxon>Streptomyces</taxon>
    </lineage>
</organism>
<keyword evidence="3" id="KW-0378">Hydrolase</keyword>
<dbReference type="InterPro" id="IPR001967">
    <property type="entry name" value="Peptidase_S11_N"/>
</dbReference>
<proteinExistence type="inferred from homology"/>
<evidence type="ECO:0000256" key="6">
    <source>
        <dbReference type="ARBA" id="ARBA00023316"/>
    </source>
</evidence>
<evidence type="ECO:0000256" key="3">
    <source>
        <dbReference type="ARBA" id="ARBA00022801"/>
    </source>
</evidence>
<keyword evidence="4" id="KW-0133">Cell shape</keyword>
<protein>
    <submittedName>
        <fullName evidence="12">D-alanyl-D-alanine carboxypeptidase</fullName>
    </submittedName>
</protein>
<evidence type="ECO:0000256" key="9">
    <source>
        <dbReference type="RuleBase" id="RU004016"/>
    </source>
</evidence>
<reference evidence="12 13" key="1">
    <citation type="submission" date="2017-11" db="EMBL/GenBank/DDBJ databases">
        <title>Streptomyces carmine sp. nov., a novel actinomycete isolated from Sophora alopecuroides in Xinjiang, China.</title>
        <authorList>
            <person name="Wang Y."/>
            <person name="Luo X."/>
            <person name="Wan C."/>
            <person name="Zhang L."/>
        </authorList>
    </citation>
    <scope>NUCLEOTIDE SEQUENCE [LARGE SCALE GENOMIC DNA]</scope>
    <source>
        <strain evidence="12 13">TRM SA0054</strain>
    </source>
</reference>
<keyword evidence="5" id="KW-0573">Peptidoglycan synthesis</keyword>
<gene>
    <name evidence="12" type="ORF">CUT44_08460</name>
</gene>
<keyword evidence="12" id="KW-0121">Carboxypeptidase</keyword>
<evidence type="ECO:0000256" key="5">
    <source>
        <dbReference type="ARBA" id="ARBA00022984"/>
    </source>
</evidence>
<dbReference type="GO" id="GO:0009002">
    <property type="term" value="F:serine-type D-Ala-D-Ala carboxypeptidase activity"/>
    <property type="evidence" value="ECO:0007669"/>
    <property type="project" value="InterPro"/>
</dbReference>
<dbReference type="PANTHER" id="PTHR21581:SF33">
    <property type="entry name" value="D-ALANYL-D-ALANINE CARBOXYPEPTIDASE DACB"/>
    <property type="match status" value="1"/>
</dbReference>
<comment type="similarity">
    <text evidence="1 9">Belongs to the peptidase S11 family.</text>
</comment>
<evidence type="ECO:0000259" key="11">
    <source>
        <dbReference type="Pfam" id="PF00768"/>
    </source>
</evidence>
<dbReference type="GO" id="GO:0009252">
    <property type="term" value="P:peptidoglycan biosynthetic process"/>
    <property type="evidence" value="ECO:0007669"/>
    <property type="project" value="UniProtKB-KW"/>
</dbReference>
<dbReference type="PRINTS" id="PR00725">
    <property type="entry name" value="DADACBPTASE1"/>
</dbReference>
<dbReference type="GO" id="GO:0008360">
    <property type="term" value="P:regulation of cell shape"/>
    <property type="evidence" value="ECO:0007669"/>
    <property type="project" value="UniProtKB-KW"/>
</dbReference>
<dbReference type="SUPFAM" id="SSF56601">
    <property type="entry name" value="beta-lactamase/transpeptidase-like"/>
    <property type="match status" value="1"/>
</dbReference>
<evidence type="ECO:0000256" key="1">
    <source>
        <dbReference type="ARBA" id="ARBA00007164"/>
    </source>
</evidence>
<name>A0A2M8M273_9ACTN</name>
<evidence type="ECO:0000256" key="7">
    <source>
        <dbReference type="PIRSR" id="PIRSR618044-1"/>
    </source>
</evidence>
<dbReference type="Pfam" id="PF00768">
    <property type="entry name" value="Peptidase_S11"/>
    <property type="match status" value="1"/>
</dbReference>
<dbReference type="PANTHER" id="PTHR21581">
    <property type="entry name" value="D-ALANYL-D-ALANINE CARBOXYPEPTIDASE"/>
    <property type="match status" value="1"/>
</dbReference>
<feature type="region of interest" description="Disordered" evidence="10">
    <location>
        <begin position="1"/>
        <end position="39"/>
    </location>
</feature>
<comment type="caution">
    <text evidence="12">The sequence shown here is derived from an EMBL/GenBank/DDBJ whole genome shotgun (WGS) entry which is preliminary data.</text>
</comment>